<dbReference type="OrthoDB" id="5951731at2759"/>
<accession>I4YDP1</accession>
<evidence type="ECO:0000313" key="11">
    <source>
        <dbReference type="Proteomes" id="UP000005242"/>
    </source>
</evidence>
<name>I4YDP1_WALMC</name>
<feature type="domain" description="Disintegrin" evidence="8">
    <location>
        <begin position="579"/>
        <end position="664"/>
    </location>
</feature>
<keyword evidence="11" id="KW-1185">Reference proteome</keyword>
<evidence type="ECO:0000256" key="7">
    <source>
        <dbReference type="SAM" id="SignalP"/>
    </source>
</evidence>
<feature type="region of interest" description="Disordered" evidence="5">
    <location>
        <begin position="815"/>
        <end position="869"/>
    </location>
</feature>
<gene>
    <name evidence="10" type="ORF">WALSEDRAFT_63823</name>
</gene>
<dbReference type="FunFam" id="4.10.70.10:FF:000003">
    <property type="entry name" value="Disintegrin and metalloproteinase domain-containing protein 17"/>
    <property type="match status" value="1"/>
</dbReference>
<feature type="active site" evidence="4">
    <location>
        <position position="496"/>
    </location>
</feature>
<dbReference type="eggNOG" id="KOG3607">
    <property type="taxonomic scope" value="Eukaryota"/>
</dbReference>
<keyword evidence="1" id="KW-1015">Disulfide bond</keyword>
<dbReference type="SMART" id="SM00050">
    <property type="entry name" value="DISIN"/>
    <property type="match status" value="1"/>
</dbReference>
<dbReference type="GO" id="GO:0046872">
    <property type="term" value="F:metal ion binding"/>
    <property type="evidence" value="ECO:0007669"/>
    <property type="project" value="UniProtKB-KW"/>
</dbReference>
<feature type="binding site" evidence="4">
    <location>
        <position position="495"/>
    </location>
    <ligand>
        <name>Zn(2+)</name>
        <dbReference type="ChEBI" id="CHEBI:29105"/>
        <note>catalytic</note>
    </ligand>
</feature>
<dbReference type="InterPro" id="IPR024079">
    <property type="entry name" value="MetalloPept_cat_dom_sf"/>
</dbReference>
<dbReference type="InParanoid" id="I4YDP1"/>
<dbReference type="GeneID" id="18474872"/>
<evidence type="ECO:0000259" key="8">
    <source>
        <dbReference type="PROSITE" id="PS50214"/>
    </source>
</evidence>
<evidence type="ECO:0000256" key="6">
    <source>
        <dbReference type="SAM" id="Phobius"/>
    </source>
</evidence>
<organism evidence="10 11">
    <name type="scientific">Wallemia mellicola (strain ATCC MYA-4683 / CBS 633.66)</name>
    <name type="common">Wallemia sebi (CBS 633.66)</name>
    <dbReference type="NCBI Taxonomy" id="671144"/>
    <lineage>
        <taxon>Eukaryota</taxon>
        <taxon>Fungi</taxon>
        <taxon>Dikarya</taxon>
        <taxon>Basidiomycota</taxon>
        <taxon>Wallemiomycotina</taxon>
        <taxon>Wallemiomycetes</taxon>
        <taxon>Wallemiales</taxon>
        <taxon>Wallemiaceae</taxon>
        <taxon>Wallemia</taxon>
    </lineage>
</organism>
<dbReference type="InterPro" id="IPR001590">
    <property type="entry name" value="Peptidase_M12B"/>
</dbReference>
<sequence>MRTFFILLLAFITQCLLAHSHKPSPITKLSHPEDVSIDVLPRDPHTWPEFTKRGLDTSPAVKHDDNLRISFKLDDKLFNLHLHPNIDLFHPEGRINYFNNGKISHSEPLLKENYRMFHGFTVANHHSDTRLAQDAARLIRNDEFNDLFQDNHLVRGKANIMIHDDGVENNQSPQFEGSFTYDGELYHIKTPSSYLATMADEDPSPSYHPSRLIIFKESDTIERTNSTLVSSCATDSTHYPSLDIQPDDTQLPPFTLLDNKHVWSSPLMNWFEGLFGKSTRSKPFVRFAPLDDHTLDRAITQAKDRQRLRRQGTGDVSGGNDETASNLVDSIGSTDGCPTEQRLVYMGFAADCTYVQNYDSQENARTQILRDVNQISGLYKDTFRISLGVIELNVQEPSCPSTPDQSVEWNQDCSDSVSLNDRLSMFSAWRGQKGDDGAGLWHLMTKCNTGSEVGVAWISTLCQQQAKSQGSQGSQSVSGTAVTAITRNQWAVAAHEIGHNFGAIHDCEDGCSLQQSCCPLNRDTCDADNQYIMSATSSDSATKFSDCTVGNICSAMGSGSTSTSCLVNPSNSDKPIISLQQCGNGVVEDDEECDGGGDTKCCTSDCKFKDGAVCDTSTEACCDDNCQYAPSSQVCRPSIDSTCDYEEKCTGDSGACPEDKFKDNGSDCGGGRKCATGLCTSEDDQCKSAGASMGLTSACDMGGDDTCLVTCNSPQGSGCVRLQTPLRDGSQCGYGGTCEKGDCKTGSWQDTFQNWYRQNLQIAIPVTIIIAIVIILVLYGIFRCIFGGCFRRRRPAYLAAPPLPAKSRRNKLFARGSPNMPGGYSPVNQPPAAFTGQPFYPPPQQPPPNQGAPTHWVDPAAYNGRDYGR</sequence>
<dbReference type="Pfam" id="PF13688">
    <property type="entry name" value="Reprolysin_5"/>
    <property type="match status" value="1"/>
</dbReference>
<dbReference type="GO" id="GO:0004222">
    <property type="term" value="F:metalloendopeptidase activity"/>
    <property type="evidence" value="ECO:0007669"/>
    <property type="project" value="InterPro"/>
</dbReference>
<feature type="binding site" evidence="4">
    <location>
        <position position="505"/>
    </location>
    <ligand>
        <name>Zn(2+)</name>
        <dbReference type="ChEBI" id="CHEBI:29105"/>
        <note>catalytic</note>
    </ligand>
</feature>
<dbReference type="CDD" id="cd04271">
    <property type="entry name" value="ZnMc_ADAM_fungal"/>
    <property type="match status" value="1"/>
</dbReference>
<dbReference type="PANTHER" id="PTHR11905">
    <property type="entry name" value="ADAM A DISINTEGRIN AND METALLOPROTEASE DOMAIN"/>
    <property type="match status" value="1"/>
</dbReference>
<dbReference type="AlphaFoldDB" id="I4YDP1"/>
<dbReference type="Gene3D" id="3.40.390.10">
    <property type="entry name" value="Collagenase (Catalytic Domain)"/>
    <property type="match status" value="1"/>
</dbReference>
<dbReference type="SUPFAM" id="SSF55486">
    <property type="entry name" value="Metalloproteases ('zincins'), catalytic domain"/>
    <property type="match status" value="1"/>
</dbReference>
<reference evidence="10 11" key="1">
    <citation type="journal article" date="2012" name="Fungal Genet. Biol.">
        <title>The genome of the xerotolerant mold Wallemia sebi reveals adaptations to osmotic stress and suggests cryptic sexual reproduction.</title>
        <authorList>
            <person name="Padamsee M."/>
            <person name="Kumar T.K.A."/>
            <person name="Riley R."/>
            <person name="Binder M."/>
            <person name="Boyd A."/>
            <person name="Calvo A.M."/>
            <person name="Furukawa K."/>
            <person name="Hesse C."/>
            <person name="Hohmann S."/>
            <person name="James T.Y."/>
            <person name="LaButti K."/>
            <person name="Lapidus A."/>
            <person name="Lindquist E."/>
            <person name="Lucas S."/>
            <person name="Miller K."/>
            <person name="Shantappa S."/>
            <person name="Grigoriev I.V."/>
            <person name="Hibbett D.S."/>
            <person name="McLaughlin D.J."/>
            <person name="Spatafora J.W."/>
            <person name="Aime M.C."/>
        </authorList>
    </citation>
    <scope>NUCLEOTIDE SEQUENCE [LARGE SCALE GENOMIC DNA]</scope>
    <source>
        <strain evidence="11">ATCC MYA-4683 / CBS 633.66</strain>
    </source>
</reference>
<evidence type="ECO:0000256" key="4">
    <source>
        <dbReference type="PROSITE-ProRule" id="PRU00276"/>
    </source>
</evidence>
<feature type="signal peptide" evidence="7">
    <location>
        <begin position="1"/>
        <end position="18"/>
    </location>
</feature>
<dbReference type="Pfam" id="PF00200">
    <property type="entry name" value="Disintegrin"/>
    <property type="match status" value="1"/>
</dbReference>
<dbReference type="InterPro" id="IPR036436">
    <property type="entry name" value="Disintegrin_dom_sf"/>
</dbReference>
<feature type="region of interest" description="Disordered" evidence="5">
    <location>
        <begin position="302"/>
        <end position="327"/>
    </location>
</feature>
<proteinExistence type="predicted"/>
<comment type="caution">
    <text evidence="4">Lacks conserved residue(s) required for the propagation of feature annotation.</text>
</comment>
<dbReference type="OMA" id="FIDGTSC"/>
<keyword evidence="7" id="KW-0732">Signal</keyword>
<dbReference type="PROSITE" id="PS50215">
    <property type="entry name" value="ADAM_MEPRO"/>
    <property type="match status" value="1"/>
</dbReference>
<protein>
    <recommendedName>
        <fullName evidence="3">Disintegrin and metalloproteinase domain-containing protein B</fullName>
    </recommendedName>
</protein>
<dbReference type="InterPro" id="IPR001762">
    <property type="entry name" value="Disintegrin_dom"/>
</dbReference>
<evidence type="ECO:0000313" key="10">
    <source>
        <dbReference type="EMBL" id="EIM22083.1"/>
    </source>
</evidence>
<dbReference type="SUPFAM" id="SSF57552">
    <property type="entry name" value="Blood coagulation inhibitor (disintegrin)"/>
    <property type="match status" value="1"/>
</dbReference>
<evidence type="ECO:0000256" key="5">
    <source>
        <dbReference type="SAM" id="MobiDB-lite"/>
    </source>
</evidence>
<evidence type="ECO:0000256" key="3">
    <source>
        <dbReference type="ARBA" id="ARBA00074021"/>
    </source>
</evidence>
<feature type="transmembrane region" description="Helical" evidence="6">
    <location>
        <begin position="762"/>
        <end position="786"/>
    </location>
</feature>
<keyword evidence="6" id="KW-0472">Membrane</keyword>
<dbReference type="Proteomes" id="UP000005242">
    <property type="component" value="Unassembled WGS sequence"/>
</dbReference>
<feature type="chain" id="PRO_5003697635" description="Disintegrin and metalloproteinase domain-containing protein B" evidence="7">
    <location>
        <begin position="19"/>
        <end position="869"/>
    </location>
</feature>
<dbReference type="GO" id="GO:0006508">
    <property type="term" value="P:proteolysis"/>
    <property type="evidence" value="ECO:0007669"/>
    <property type="project" value="InterPro"/>
</dbReference>
<dbReference type="Gene3D" id="4.10.70.10">
    <property type="entry name" value="Disintegrin domain"/>
    <property type="match status" value="1"/>
</dbReference>
<evidence type="ECO:0000256" key="1">
    <source>
        <dbReference type="ARBA" id="ARBA00023157"/>
    </source>
</evidence>
<evidence type="ECO:0000259" key="9">
    <source>
        <dbReference type="PROSITE" id="PS50215"/>
    </source>
</evidence>
<keyword evidence="6" id="KW-1133">Transmembrane helix</keyword>
<evidence type="ECO:0000256" key="2">
    <source>
        <dbReference type="ARBA" id="ARBA00056552"/>
    </source>
</evidence>
<dbReference type="EMBL" id="JH668229">
    <property type="protein sequence ID" value="EIM22083.1"/>
    <property type="molecule type" value="Genomic_DNA"/>
</dbReference>
<comment type="function">
    <text evidence="2">Probable zinc protease.</text>
</comment>
<feature type="binding site" evidence="4">
    <location>
        <position position="499"/>
    </location>
    <ligand>
        <name>Zn(2+)</name>
        <dbReference type="ChEBI" id="CHEBI:29105"/>
        <note>catalytic</note>
    </ligand>
</feature>
<feature type="compositionally biased region" description="Pro residues" evidence="5">
    <location>
        <begin position="839"/>
        <end position="850"/>
    </location>
</feature>
<dbReference type="PANTHER" id="PTHR11905:SF159">
    <property type="entry name" value="ADAM METALLOPROTEASE"/>
    <property type="match status" value="1"/>
</dbReference>
<keyword evidence="4" id="KW-0479">Metal-binding</keyword>
<dbReference type="RefSeq" id="XP_006957887.1">
    <property type="nucleotide sequence ID" value="XM_006957825.1"/>
</dbReference>
<dbReference type="KEGG" id="wse:WALSEDRAFT_63823"/>
<feature type="domain" description="Peptidase M12B" evidence="9">
    <location>
        <begin position="342"/>
        <end position="552"/>
    </location>
</feature>
<keyword evidence="4" id="KW-0862">Zinc</keyword>
<dbReference type="InterPro" id="IPR034028">
    <property type="entry name" value="ZnMc_ADAM_fungal"/>
</dbReference>
<keyword evidence="6" id="KW-0812">Transmembrane</keyword>
<dbReference type="STRING" id="671144.I4YDP1"/>
<dbReference type="HOGENOM" id="CLU_012383_2_0_1"/>
<dbReference type="PROSITE" id="PS50214">
    <property type="entry name" value="DISINTEGRIN_2"/>
    <property type="match status" value="1"/>
</dbReference>